<dbReference type="RefSeq" id="WP_058228452.1">
    <property type="nucleotide sequence ID" value="NZ_JBHMAS010000080.1"/>
</dbReference>
<comment type="caution">
    <text evidence="1">The sequence shown here is derived from an EMBL/GenBank/DDBJ whole genome shotgun (WGS) entry which is preliminary data.</text>
</comment>
<organism evidence="1 2">
    <name type="scientific">Rhodococcus baikonurensis</name>
    <dbReference type="NCBI Taxonomy" id="172041"/>
    <lineage>
        <taxon>Bacteria</taxon>
        <taxon>Bacillati</taxon>
        <taxon>Actinomycetota</taxon>
        <taxon>Actinomycetes</taxon>
        <taxon>Mycobacteriales</taxon>
        <taxon>Nocardiaceae</taxon>
        <taxon>Rhodococcus</taxon>
        <taxon>Rhodococcus erythropolis group</taxon>
    </lineage>
</organism>
<accession>A0ABV5XPG1</accession>
<evidence type="ECO:0000313" key="2">
    <source>
        <dbReference type="Proteomes" id="UP001589587"/>
    </source>
</evidence>
<dbReference type="EMBL" id="JBHMAS010000080">
    <property type="protein sequence ID" value="MFB9783847.1"/>
    <property type="molecule type" value="Genomic_DNA"/>
</dbReference>
<evidence type="ECO:0000313" key="1">
    <source>
        <dbReference type="EMBL" id="MFB9783847.1"/>
    </source>
</evidence>
<proteinExistence type="predicted"/>
<dbReference type="Proteomes" id="UP001589587">
    <property type="component" value="Unassembled WGS sequence"/>
</dbReference>
<name>A0ABV5XPG1_9NOCA</name>
<keyword evidence="2" id="KW-1185">Reference proteome</keyword>
<gene>
    <name evidence="1" type="ORF">ACFFQ6_29540</name>
</gene>
<reference evidence="1 2" key="1">
    <citation type="submission" date="2024-09" db="EMBL/GenBank/DDBJ databases">
        <authorList>
            <person name="Sun Q."/>
            <person name="Mori K."/>
        </authorList>
    </citation>
    <scope>NUCLEOTIDE SEQUENCE [LARGE SCALE GENOMIC DNA]</scope>
    <source>
        <strain evidence="1 2">JCM 11411</strain>
    </source>
</reference>
<sequence length="89" mass="9404">MDEEAKNRVRNEILDLAAGQATLVGKGAKEFAVLATEQIDDADKAIKSGDPDGVATQHVQLANAYATLALAASNQALLFERLHSSALNQ</sequence>
<protein>
    <submittedName>
        <fullName evidence="1">Uncharacterized protein</fullName>
    </submittedName>
</protein>